<comment type="similarity">
    <text evidence="1">Belongs to the peptidase C40 family.</text>
</comment>
<dbReference type="InterPro" id="IPR041382">
    <property type="entry name" value="SH3_16"/>
</dbReference>
<accession>A4GHR1</accession>
<dbReference type="Gene3D" id="2.30.30.40">
    <property type="entry name" value="SH3 Domains"/>
    <property type="match status" value="1"/>
</dbReference>
<gene>
    <name evidence="6" type="ORF">MBMO_EB0-39F01.0033</name>
</gene>
<proteinExistence type="inferred from homology"/>
<dbReference type="AlphaFoldDB" id="A4GHR1"/>
<evidence type="ECO:0000256" key="2">
    <source>
        <dbReference type="ARBA" id="ARBA00022670"/>
    </source>
</evidence>
<evidence type="ECO:0000256" key="1">
    <source>
        <dbReference type="ARBA" id="ARBA00007074"/>
    </source>
</evidence>
<organism evidence="6">
    <name type="scientific">uncultured marine bacterium EB0_39F01</name>
    <dbReference type="NCBI Taxonomy" id="415436"/>
    <lineage>
        <taxon>Bacteria</taxon>
        <taxon>environmental samples</taxon>
    </lineage>
</organism>
<name>A4GHR1_9BACT</name>
<evidence type="ECO:0000256" key="4">
    <source>
        <dbReference type="ARBA" id="ARBA00022807"/>
    </source>
</evidence>
<reference evidence="6" key="1">
    <citation type="journal article" date="2007" name="Environ. Microbiol.">
        <title>Proteorhodopsin photosystem gene clusters exhibit co-evolutionary trends and shared ancestry among diverse marine microbial phyla.</title>
        <authorList>
            <person name="McCarren J."/>
            <person name="Delong E.F."/>
        </authorList>
    </citation>
    <scope>NUCLEOTIDE SEQUENCE</scope>
</reference>
<dbReference type="PANTHER" id="PTHR47359:SF3">
    <property type="entry name" value="NLP_P60 DOMAIN-CONTAINING PROTEIN-RELATED"/>
    <property type="match status" value="1"/>
</dbReference>
<dbReference type="InterPro" id="IPR038765">
    <property type="entry name" value="Papain-like_cys_pep_sf"/>
</dbReference>
<dbReference type="PROSITE" id="PS51935">
    <property type="entry name" value="NLPC_P60"/>
    <property type="match status" value="1"/>
</dbReference>
<feature type="domain" description="NlpC/P60" evidence="5">
    <location>
        <begin position="124"/>
        <end position="248"/>
    </location>
</feature>
<dbReference type="Gene3D" id="3.90.1720.10">
    <property type="entry name" value="endopeptidase domain like (from Nostoc punctiforme)"/>
    <property type="match status" value="1"/>
</dbReference>
<evidence type="ECO:0000259" key="5">
    <source>
        <dbReference type="PROSITE" id="PS51935"/>
    </source>
</evidence>
<dbReference type="InterPro" id="IPR051794">
    <property type="entry name" value="PG_Endopeptidase_C40"/>
</dbReference>
<keyword evidence="3" id="KW-0378">Hydrolase</keyword>
<evidence type="ECO:0000313" key="6">
    <source>
        <dbReference type="EMBL" id="ABL97622.1"/>
    </source>
</evidence>
<protein>
    <recommendedName>
        <fullName evidence="5">NlpC/P60 domain-containing protein</fullName>
    </recommendedName>
</protein>
<dbReference type="PANTHER" id="PTHR47359">
    <property type="entry name" value="PEPTIDOGLYCAN DL-ENDOPEPTIDASE CWLO"/>
    <property type="match status" value="1"/>
</dbReference>
<dbReference type="InterPro" id="IPR000064">
    <property type="entry name" value="NLP_P60_dom"/>
</dbReference>
<dbReference type="GO" id="GO:0008234">
    <property type="term" value="F:cysteine-type peptidase activity"/>
    <property type="evidence" value="ECO:0007669"/>
    <property type="project" value="UniProtKB-KW"/>
</dbReference>
<evidence type="ECO:0000256" key="3">
    <source>
        <dbReference type="ARBA" id="ARBA00022801"/>
    </source>
</evidence>
<keyword evidence="4" id="KW-0788">Thiol protease</keyword>
<dbReference type="GO" id="GO:0006508">
    <property type="term" value="P:proteolysis"/>
    <property type="evidence" value="ECO:0007669"/>
    <property type="project" value="UniProtKB-KW"/>
</dbReference>
<keyword evidence="2" id="KW-0645">Protease</keyword>
<dbReference type="Pfam" id="PF18348">
    <property type="entry name" value="SH3_16"/>
    <property type="match status" value="1"/>
</dbReference>
<sequence>MSNIFQVCKPVCNILDRPNGNLIRQMLYGDRLDVISDIGEWVKCKRYSDGYDGYVKKSYLINWVSPTSKVRSFGAQIYKRPNIKTIPLMNVPFQSELTITKEYGDFFELKKDQFIHKMHIEPITELKKDFIETAEKYLGVPYLWGGDSQYGVDCSGLVSLALRNAGHSSPGDSSKQEKELGITIKNNEYLKRGDLVFWKGHVGLMLDEKNLLHANGYHMKVTKEPLDTAKERIKTNNGGLITSIKRIII</sequence>
<dbReference type="MEROPS" id="C40.001"/>
<dbReference type="Pfam" id="PF00877">
    <property type="entry name" value="NLPC_P60"/>
    <property type="match status" value="1"/>
</dbReference>
<dbReference type="EMBL" id="EF089398">
    <property type="protein sequence ID" value="ABL97622.1"/>
    <property type="molecule type" value="Genomic_DNA"/>
</dbReference>
<dbReference type="SUPFAM" id="SSF54001">
    <property type="entry name" value="Cysteine proteinases"/>
    <property type="match status" value="1"/>
</dbReference>